<organism evidence="1 2">
    <name type="scientific">Paramuricea clavata</name>
    <name type="common">Red gorgonian</name>
    <name type="synonym">Violescent sea-whip</name>
    <dbReference type="NCBI Taxonomy" id="317549"/>
    <lineage>
        <taxon>Eukaryota</taxon>
        <taxon>Metazoa</taxon>
        <taxon>Cnidaria</taxon>
        <taxon>Anthozoa</taxon>
        <taxon>Octocorallia</taxon>
        <taxon>Malacalcyonacea</taxon>
        <taxon>Plexauridae</taxon>
        <taxon>Paramuricea</taxon>
    </lineage>
</organism>
<evidence type="ECO:0000313" key="2">
    <source>
        <dbReference type="Proteomes" id="UP001152795"/>
    </source>
</evidence>
<proteinExistence type="predicted"/>
<dbReference type="PANTHER" id="PTHR47510:SF3">
    <property type="entry name" value="ENDO_EXONUCLEASE_PHOSPHATASE DOMAIN-CONTAINING PROTEIN"/>
    <property type="match status" value="1"/>
</dbReference>
<dbReference type="PANTHER" id="PTHR47510">
    <property type="entry name" value="REVERSE TRANSCRIPTASE DOMAIN-CONTAINING PROTEIN"/>
    <property type="match status" value="1"/>
</dbReference>
<protein>
    <submittedName>
        <fullName evidence="1">Uncharacterized protein</fullName>
    </submittedName>
</protein>
<dbReference type="AlphaFoldDB" id="A0A7D9L0D7"/>
<gene>
    <name evidence="1" type="ORF">PACLA_8A011386</name>
</gene>
<dbReference type="EMBL" id="CACRXK020012908">
    <property type="protein sequence ID" value="CAB4024230.1"/>
    <property type="molecule type" value="Genomic_DNA"/>
</dbReference>
<sequence>MLTTIDELDEFKKKLQKGQIQRDTFKPARNKVVRLVEKAKKDNIVNEIENNKFDSKVLWKTLKKIFPTKATKSGKVKTFEKDGTMYTTPEEISNLFNEHFVAVANNIIESNNSTYPEFTKLENFVRLQKGINSYNLSIPTVTESEVLELVRSLPSHVATGLDGLSSHLLKIIASAIAPSLTKIFNCSLINGTVPSAN</sequence>
<accession>A0A7D9L0D7</accession>
<dbReference type="Proteomes" id="UP001152795">
    <property type="component" value="Unassembled WGS sequence"/>
</dbReference>
<comment type="caution">
    <text evidence="1">The sequence shown here is derived from an EMBL/GenBank/DDBJ whole genome shotgun (WGS) entry which is preliminary data.</text>
</comment>
<keyword evidence="2" id="KW-1185">Reference proteome</keyword>
<reference evidence="1" key="1">
    <citation type="submission" date="2020-04" db="EMBL/GenBank/DDBJ databases">
        <authorList>
            <person name="Alioto T."/>
            <person name="Alioto T."/>
            <person name="Gomez Garrido J."/>
        </authorList>
    </citation>
    <scope>NUCLEOTIDE SEQUENCE</scope>
    <source>
        <strain evidence="1">A484AB</strain>
    </source>
</reference>
<evidence type="ECO:0000313" key="1">
    <source>
        <dbReference type="EMBL" id="CAB4024230.1"/>
    </source>
</evidence>
<dbReference type="OrthoDB" id="445826at2759"/>
<name>A0A7D9L0D7_PARCT</name>